<protein>
    <recommendedName>
        <fullName evidence="4">Glycogen debranching enzyme</fullName>
    </recommendedName>
</protein>
<dbReference type="InParanoid" id="A0A136IZ10"/>
<dbReference type="AlphaFoldDB" id="A0A136IZ10"/>
<evidence type="ECO:0000256" key="1">
    <source>
        <dbReference type="SAM" id="Phobius"/>
    </source>
</evidence>
<dbReference type="Proteomes" id="UP000070501">
    <property type="component" value="Unassembled WGS sequence"/>
</dbReference>
<evidence type="ECO:0008006" key="4">
    <source>
        <dbReference type="Google" id="ProtNLM"/>
    </source>
</evidence>
<evidence type="ECO:0000313" key="2">
    <source>
        <dbReference type="EMBL" id="KXJ90128.1"/>
    </source>
</evidence>
<keyword evidence="1" id="KW-0812">Transmembrane</keyword>
<gene>
    <name evidence="2" type="ORF">Micbo1qcDRAFT_189240</name>
</gene>
<dbReference type="EMBL" id="KQ964253">
    <property type="protein sequence ID" value="KXJ90128.1"/>
    <property type="molecule type" value="Genomic_DNA"/>
</dbReference>
<sequence>MALKIADTITAWLRTRLPLLGNSAQQRWSRPGWDGDDGTAGLLEGDPLNVPLHRRETEDNSDDDFQDYTSPQDGLHYSSGVKRRRCNNLARNPSSYGFVLAAVLLLIAIIFAWYRWLATPLELFDRTLLPCGDGKFYMINNHTCTTGDFLCPNYFLSDCGSSSQVVLTSPTPENQRDLGDSRLLFAWAAGNSGIAMFFQSQGNAKGAAPMRLQQTEGLNRTIEPLVSGVSGKLELLLPAELGVTILGSVRSLRDFIEGGRSLNSDVQGGLQYKPLPGGGVLISRQWLDETTETFITLRPSEDNPSRIRVRKQDIHFPSGGYEFQAWHNYPFVENLGARQVLNSHHQQLIEAQPDQVTSLSFLSYSDKVAAGAWRFLTYFGRDSLVSLLLLQPILSEGEHSAIEVVLSAALERVNSADGSVCHEEVIGDYATLLNKKDGLVSDDPRCDYKMVDTDYLLLIALEAYFVRSEIGRVRAKEFFARKATFLVANRGLSYLELALTTAKKVMKDTSAFEQEPTIANLIHIQTRETVGQWRDSGDGLGGGRIPYDVNTALVPASLNAISSLAKHEAMSGDPSWPTIARQRAVFWEDNTLHFFQVEVAPEKAQTLMDEYTDHNEYTGPKTVSPFTGNVKFHGVALRQASDDPVVQVMNTDDCFRLFLLNTTHDEQLSSYLQQAAENILAPFPVGLSTPLGLVVSNPAYAGDARLARTLTTGAYHGTVIWSWPLAMMATGLSRQLGRCETKAAPGFCADKALRRRVGEAYSHLWDLIDANREHLDREVWSWTYNGTEEKFQYAPLGTITGPGGQTAVESNIQQLWSLSFLAIQRNDTLVQSAN</sequence>
<accession>A0A136IZ10</accession>
<proteinExistence type="predicted"/>
<keyword evidence="1" id="KW-0472">Membrane</keyword>
<feature type="transmembrane region" description="Helical" evidence="1">
    <location>
        <begin position="94"/>
        <end position="116"/>
    </location>
</feature>
<name>A0A136IZ10_9PEZI</name>
<reference evidence="3" key="1">
    <citation type="submission" date="2016-02" db="EMBL/GenBank/DDBJ databases">
        <title>Draft genome sequence of Microdochium bolleyi, a fungal endophyte of beachgrass.</title>
        <authorList>
            <consortium name="DOE Joint Genome Institute"/>
            <person name="David A.S."/>
            <person name="May G."/>
            <person name="Haridas S."/>
            <person name="Lim J."/>
            <person name="Wang M."/>
            <person name="Labutti K."/>
            <person name="Lipzen A."/>
            <person name="Barry K."/>
            <person name="Grigoriev I.V."/>
        </authorList>
    </citation>
    <scope>NUCLEOTIDE SEQUENCE [LARGE SCALE GENOMIC DNA]</scope>
    <source>
        <strain evidence="3">J235TASD1</strain>
    </source>
</reference>
<dbReference type="OrthoDB" id="2591256at2759"/>
<keyword evidence="1" id="KW-1133">Transmembrane helix</keyword>
<keyword evidence="3" id="KW-1185">Reference proteome</keyword>
<evidence type="ECO:0000313" key="3">
    <source>
        <dbReference type="Proteomes" id="UP000070501"/>
    </source>
</evidence>
<organism evidence="2 3">
    <name type="scientific">Microdochium bolleyi</name>
    <dbReference type="NCBI Taxonomy" id="196109"/>
    <lineage>
        <taxon>Eukaryota</taxon>
        <taxon>Fungi</taxon>
        <taxon>Dikarya</taxon>
        <taxon>Ascomycota</taxon>
        <taxon>Pezizomycotina</taxon>
        <taxon>Sordariomycetes</taxon>
        <taxon>Xylariomycetidae</taxon>
        <taxon>Xylariales</taxon>
        <taxon>Microdochiaceae</taxon>
        <taxon>Microdochium</taxon>
    </lineage>
</organism>